<dbReference type="Proteomes" id="UP000323930">
    <property type="component" value="Unassembled WGS sequence"/>
</dbReference>
<dbReference type="SUPFAM" id="SSF54211">
    <property type="entry name" value="Ribosomal protein S5 domain 2-like"/>
    <property type="match status" value="1"/>
</dbReference>
<proteinExistence type="inferred from homology"/>
<dbReference type="GO" id="GO:0005524">
    <property type="term" value="F:ATP binding"/>
    <property type="evidence" value="ECO:0007669"/>
    <property type="project" value="InterPro"/>
</dbReference>
<dbReference type="InterPro" id="IPR001404">
    <property type="entry name" value="Hsp90_fam"/>
</dbReference>
<dbReference type="GO" id="GO:0016887">
    <property type="term" value="F:ATP hydrolysis activity"/>
    <property type="evidence" value="ECO:0007669"/>
    <property type="project" value="InterPro"/>
</dbReference>
<feature type="non-terminal residue" evidence="3">
    <location>
        <position position="93"/>
    </location>
</feature>
<keyword evidence="4" id="KW-1185">Reference proteome</keyword>
<evidence type="ECO:0000313" key="3">
    <source>
        <dbReference type="EMBL" id="TYA93937.1"/>
    </source>
</evidence>
<comment type="similarity">
    <text evidence="1">Belongs to the heat shock protein 90 family.</text>
</comment>
<evidence type="ECO:0000256" key="1">
    <source>
        <dbReference type="ARBA" id="ARBA00008239"/>
    </source>
</evidence>
<gene>
    <name evidence="3" type="ORF">FUA24_01115</name>
</gene>
<dbReference type="Pfam" id="PF00183">
    <property type="entry name" value="HSP90"/>
    <property type="match status" value="1"/>
</dbReference>
<reference evidence="3 4" key="1">
    <citation type="submission" date="2019-08" db="EMBL/GenBank/DDBJ databases">
        <title>Seonamhaeicola sediminis sp. nov., isolated from marine sediment.</title>
        <authorList>
            <person name="Cao W.R."/>
        </authorList>
    </citation>
    <scope>NUCLEOTIDE SEQUENCE [LARGE SCALE GENOMIC DNA]</scope>
    <source>
        <strain evidence="3 4">B011</strain>
    </source>
</reference>
<accession>A0A5D0JHJ9</accession>
<sequence length="93" mass="10681">MGQDMNIQKDRIQLYQNQVFVTDNVEGIVPEFLTMLRGVIDSPDIPLNVSRSYLQADGAVKKISSYITRKVADKLKSLFNSNREDFEAKWNDI</sequence>
<dbReference type="GO" id="GO:0051082">
    <property type="term" value="F:unfolded protein binding"/>
    <property type="evidence" value="ECO:0007669"/>
    <property type="project" value="InterPro"/>
</dbReference>
<protein>
    <submittedName>
        <fullName evidence="3">Molecular chaperone HtpG</fullName>
    </submittedName>
</protein>
<dbReference type="GO" id="GO:0140662">
    <property type="term" value="F:ATP-dependent protein folding chaperone"/>
    <property type="evidence" value="ECO:0007669"/>
    <property type="project" value="InterPro"/>
</dbReference>
<comment type="caution">
    <text evidence="3">The sequence shown here is derived from an EMBL/GenBank/DDBJ whole genome shotgun (WGS) entry which is preliminary data.</text>
</comment>
<dbReference type="InterPro" id="IPR020568">
    <property type="entry name" value="Ribosomal_Su5_D2-typ_SF"/>
</dbReference>
<dbReference type="EMBL" id="VSDQ01000134">
    <property type="protein sequence ID" value="TYA93937.1"/>
    <property type="molecule type" value="Genomic_DNA"/>
</dbReference>
<feature type="non-terminal residue" evidence="3">
    <location>
        <position position="1"/>
    </location>
</feature>
<name>A0A5D0JHJ9_9FLAO</name>
<evidence type="ECO:0000313" key="4">
    <source>
        <dbReference type="Proteomes" id="UP000323930"/>
    </source>
</evidence>
<organism evidence="3 4">
    <name type="scientific">Seonamhaeicola marinus</name>
    <dbReference type="NCBI Taxonomy" id="1912246"/>
    <lineage>
        <taxon>Bacteria</taxon>
        <taxon>Pseudomonadati</taxon>
        <taxon>Bacteroidota</taxon>
        <taxon>Flavobacteriia</taxon>
        <taxon>Flavobacteriales</taxon>
        <taxon>Flavobacteriaceae</taxon>
    </lineage>
</organism>
<evidence type="ECO:0000256" key="2">
    <source>
        <dbReference type="ARBA" id="ARBA00023186"/>
    </source>
</evidence>
<dbReference type="AlphaFoldDB" id="A0A5D0JHJ9"/>
<dbReference type="Gene3D" id="3.30.230.80">
    <property type="match status" value="1"/>
</dbReference>
<dbReference type="PANTHER" id="PTHR11528">
    <property type="entry name" value="HEAT SHOCK PROTEIN 90 FAMILY MEMBER"/>
    <property type="match status" value="1"/>
</dbReference>
<keyword evidence="2" id="KW-0143">Chaperone</keyword>